<proteinExistence type="predicted"/>
<protein>
    <submittedName>
        <fullName evidence="2">Uncharacterized protein</fullName>
    </submittedName>
</protein>
<feature type="region of interest" description="Disordered" evidence="1">
    <location>
        <begin position="149"/>
        <end position="174"/>
    </location>
</feature>
<feature type="compositionally biased region" description="Polar residues" evidence="1">
    <location>
        <begin position="164"/>
        <end position="174"/>
    </location>
</feature>
<sequence length="461" mass="53096">MPLSKVELQERIFVKTGKKFKSLTVCELRKKLGLKPLKKKPCKKAAAPKKCAKPSKPKCNKLRNAKPVTSKPKVSQETREKRMKACNETAGCTWKPRANSKGENIYGQCMYTNRMKKPVVPQVVCKDGKCAVQPPLVPPIDITKAQKVSENSNQQFFSPRGEKQNASATQKSTPSNKEIIDEFLRVLITPKEMILLDENDLKKIEENIGKTAPQHQKKAMEYLREQYKNTSNSTEIYEVLKQNIATNKFDLDTEVIPMLHVLMALLNYKRPQSTKKQPQELKLKEEEIDSLNQNENKAYISAIETLDDYGIPITYAALLRRFSYMLFEIDVIEDMTDEEKIKEENDIRNASKEIQKRAIDKGEYSIALANAMYGYDQVVDFLSNKLEVLAKLENLDPEEKEKWTDVISKIKNQEKLLDNYPYELFGENFEDIEMFVGDMEDINGRLPTEEEIKDFRQLNGF</sequence>
<accession>A0A6C0J0H3</accession>
<reference evidence="2" key="1">
    <citation type="journal article" date="2020" name="Nature">
        <title>Giant virus diversity and host interactions through global metagenomics.</title>
        <authorList>
            <person name="Schulz F."/>
            <person name="Roux S."/>
            <person name="Paez-Espino D."/>
            <person name="Jungbluth S."/>
            <person name="Walsh D.A."/>
            <person name="Denef V.J."/>
            <person name="McMahon K.D."/>
            <person name="Konstantinidis K.T."/>
            <person name="Eloe-Fadrosh E.A."/>
            <person name="Kyrpides N.C."/>
            <person name="Woyke T."/>
        </authorList>
    </citation>
    <scope>NUCLEOTIDE SEQUENCE</scope>
    <source>
        <strain evidence="2">GVMAG-M-3300024510-1</strain>
    </source>
</reference>
<evidence type="ECO:0000313" key="2">
    <source>
        <dbReference type="EMBL" id="QHT97143.1"/>
    </source>
</evidence>
<feature type="region of interest" description="Disordered" evidence="1">
    <location>
        <begin position="45"/>
        <end position="80"/>
    </location>
</feature>
<evidence type="ECO:0000256" key="1">
    <source>
        <dbReference type="SAM" id="MobiDB-lite"/>
    </source>
</evidence>
<organism evidence="2">
    <name type="scientific">viral metagenome</name>
    <dbReference type="NCBI Taxonomy" id="1070528"/>
    <lineage>
        <taxon>unclassified sequences</taxon>
        <taxon>metagenomes</taxon>
        <taxon>organismal metagenomes</taxon>
    </lineage>
</organism>
<name>A0A6C0J0H3_9ZZZZ</name>
<dbReference type="EMBL" id="MN740272">
    <property type="protein sequence ID" value="QHT97143.1"/>
    <property type="molecule type" value="Genomic_DNA"/>
</dbReference>
<feature type="compositionally biased region" description="Basic residues" evidence="1">
    <location>
        <begin position="45"/>
        <end position="64"/>
    </location>
</feature>
<dbReference type="AlphaFoldDB" id="A0A6C0J0H3"/>